<dbReference type="InterPro" id="IPR040671">
    <property type="entry name" value="Pullulanase_N2"/>
</dbReference>
<dbReference type="SUPFAM" id="SSF49452">
    <property type="entry name" value="Starch-binding domain-like"/>
    <property type="match status" value="3"/>
</dbReference>
<dbReference type="InterPro" id="IPR011839">
    <property type="entry name" value="Pullul_strch"/>
</dbReference>
<dbReference type="CDD" id="cd10315">
    <property type="entry name" value="CBM41_pullulanase"/>
    <property type="match status" value="3"/>
</dbReference>
<evidence type="ECO:0000313" key="11">
    <source>
        <dbReference type="Proteomes" id="UP000634308"/>
    </source>
</evidence>
<evidence type="ECO:0000259" key="9">
    <source>
        <dbReference type="SMART" id="SM00642"/>
    </source>
</evidence>
<evidence type="ECO:0000256" key="5">
    <source>
        <dbReference type="ARBA" id="ARBA00023965"/>
    </source>
</evidence>
<evidence type="ECO:0000256" key="3">
    <source>
        <dbReference type="ARBA" id="ARBA00022801"/>
    </source>
</evidence>
<evidence type="ECO:0000256" key="8">
    <source>
        <dbReference type="ARBA" id="ARBA00031076"/>
    </source>
</evidence>
<evidence type="ECO:0000256" key="7">
    <source>
        <dbReference type="ARBA" id="ARBA00029618"/>
    </source>
</evidence>
<dbReference type="Gene3D" id="2.60.40.1130">
    <property type="entry name" value="Rab geranylgeranyltransferase alpha-subunit, insert domain"/>
    <property type="match status" value="1"/>
</dbReference>
<dbReference type="SUPFAM" id="SSF51445">
    <property type="entry name" value="(Trans)glycosidases"/>
    <property type="match status" value="1"/>
</dbReference>
<dbReference type="InterPro" id="IPR013783">
    <property type="entry name" value="Ig-like_fold"/>
</dbReference>
<dbReference type="CDD" id="cd11341">
    <property type="entry name" value="AmyAc_Pullulanase_LD-like"/>
    <property type="match status" value="1"/>
</dbReference>
<dbReference type="InterPro" id="IPR013780">
    <property type="entry name" value="Glyco_hydro_b"/>
</dbReference>
<comment type="catalytic activity">
    <reaction evidence="5">
        <text>Hydrolysis of (1-&gt;6)-alpha-D-glucosidic linkages in pullulan, amylopectin and glycogen, and in the alpha- and beta-limit dextrins of amylopectin and glycogen.</text>
        <dbReference type="EC" id="3.2.1.41"/>
    </reaction>
</comment>
<gene>
    <name evidence="10" type="ORF">GCM10008959_00490</name>
</gene>
<dbReference type="EMBL" id="BMQM01000001">
    <property type="protein sequence ID" value="GGR43532.1"/>
    <property type="molecule type" value="Genomic_DNA"/>
</dbReference>
<proteinExistence type="inferred from homology"/>
<keyword evidence="2" id="KW-0732">Signal</keyword>
<feature type="domain" description="Glycosyl hydrolase family 13 catalytic" evidence="9">
    <location>
        <begin position="701"/>
        <end position="1104"/>
    </location>
</feature>
<comment type="similarity">
    <text evidence="1">Belongs to the glycosyl hydrolase 13 family.</text>
</comment>
<evidence type="ECO:0000313" key="10">
    <source>
        <dbReference type="EMBL" id="GGR43532.1"/>
    </source>
</evidence>
<evidence type="ECO:0000256" key="1">
    <source>
        <dbReference type="ARBA" id="ARBA00008061"/>
    </source>
</evidence>
<dbReference type="Pfam" id="PF03714">
    <property type="entry name" value="PUD"/>
    <property type="match status" value="3"/>
</dbReference>
<dbReference type="InterPro" id="IPR017853">
    <property type="entry name" value="GH"/>
</dbReference>
<dbReference type="CDD" id="cd02860">
    <property type="entry name" value="E_set_Pullulanase"/>
    <property type="match status" value="1"/>
</dbReference>
<dbReference type="PANTHER" id="PTHR43002">
    <property type="entry name" value="GLYCOGEN DEBRANCHING ENZYME"/>
    <property type="match status" value="1"/>
</dbReference>
<protein>
    <recommendedName>
        <fullName evidence="6">pullulanase</fullName>
        <ecNumber evidence="6">3.2.1.41</ecNumber>
    </recommendedName>
    <alternativeName>
        <fullName evidence="7">Alpha-dextrin endo-1,6-alpha-glucosidase</fullName>
    </alternativeName>
    <alternativeName>
        <fullName evidence="8">Pullulan 6-glucanohydrolase</fullName>
    </alternativeName>
</protein>
<dbReference type="Proteomes" id="UP000634308">
    <property type="component" value="Unassembled WGS sequence"/>
</dbReference>
<dbReference type="EC" id="3.2.1.41" evidence="6"/>
<accession>A0ABQ2RK61</accession>
<dbReference type="InterPro" id="IPR005323">
    <property type="entry name" value="CBM41_pullulanase"/>
</dbReference>
<dbReference type="Gene3D" id="2.60.40.1110">
    <property type="match status" value="3"/>
</dbReference>
<evidence type="ECO:0000256" key="6">
    <source>
        <dbReference type="ARBA" id="ARBA00024062"/>
    </source>
</evidence>
<sequence length="1252" mass="134186">MEPVHGSTPTRGGVHFEAHMKRLATLLTVALSAAAGAQTSLPTGVARVHYQRADGAYAGWGLHVWEDTAAQVMWEKPLAQSGRDDFGTYFDIPLKPGAQKLGLIVHRGDTKDAERDLWFDLSRGRELFLKSGSTNVAYAKGGPFNVDASRAPVAQAAPTTTAPAAAPAASSGAQPIPKNVLRVRYVRPDGKYDGWGLHVWEDTTATVEWSRPLAQTGVDAGGAYWDVPLKAGAAKVGFIVHRGDEKDPGADMFADPGKGNEVTVTSGKTEFAYGAPAALSDPPVPAGVARINYSRPDGKYDGWGLHAWEDTTAQVEWSRPLPQTGTSSFGVYWDVPMKTDWKKLGFIVHNGDNKDPGADQVLTREMGNQAWIVSGNAAVNTTRPDTSVRTVGDLTRAQAVMLSRDLIAVKPELAQPGAFLTLHAARTGGLKLSGAGVDGGDSLTLEEVEGGLTPALLSKAPYLKGYALLRVRPEDRARIPAALQGQVAVSSVLPDGTVLDATGVQTAWALDDLFAYDGPLGAAWQGNIPTLRLWAPTAQDVKLRLTVPGGQETVVPMTRDARGVWTVRGAQTWRGAAYRFEVKVYAPGTGRVETNLVTDPYSVALTRGSARSVLLDLNDPATRPQGWDALKKPALRSASDLSFYELHLRDFSAADSTVPAAQRGTYLAFTQAGSDGVKHLKALADAGLKAVHLLPTFDIATIEEDRAKWKSPGDLSKFAPDSEEQQKAVTAVKDADPYNWGYDPYHYMVPEGSYAVNPDQRTLEYRRMVAALNGLGLRVVQDVVFNHTAASGQAERSVLDRVVPGYYHRLNANGGVENSTCCSNTATEHVMMRKLMVDTLVLMARAYRVDGFRFDLMGHHMVEDLKAARAALDALTLQRDGVDGRSIYLYGEGWDFGEVQGGARGRNATQLNLFGQGIGTFNDRLRDAVRGGNPFGGLQDQGFATGLFTLPNGQPQNTDRNRALRLADQVRVGLTGNLRDYRFTNGLGKETTGGNVDYNGAPAGYAASPREAISYVSAHDNQTLFDAIALKAPASATPAQRTRMQNLANSVVLLGQGLPFSYAGDEMLRSKSFDTDSYNSGDWFNTLDFTFAGNGFGKGLPPAEKNAGNWDLYRPLLGNPALKPAPAEMRRAFDHYREMLRVRYSSSLFRLETAAQVQAGLSFLNVGPTQVPGVIAMKLSGAVSATNPYLSVVVVFNGSGQNVTLTDPALTGLNLSLHPVLAASSDATVKGSRAAGSSVTVPGLTTAVFVGK</sequence>
<evidence type="ECO:0000256" key="2">
    <source>
        <dbReference type="ARBA" id="ARBA00022729"/>
    </source>
</evidence>
<comment type="caution">
    <text evidence="10">The sequence shown here is derived from an EMBL/GenBank/DDBJ whole genome shotgun (WGS) entry which is preliminary data.</text>
</comment>
<dbReference type="InterPro" id="IPR006047">
    <property type="entry name" value="GH13_cat_dom"/>
</dbReference>
<reference evidence="11" key="1">
    <citation type="journal article" date="2019" name="Int. J. Syst. Evol. Microbiol.">
        <title>The Global Catalogue of Microorganisms (GCM) 10K type strain sequencing project: providing services to taxonomists for standard genome sequencing and annotation.</title>
        <authorList>
            <consortium name="The Broad Institute Genomics Platform"/>
            <consortium name="The Broad Institute Genome Sequencing Center for Infectious Disease"/>
            <person name="Wu L."/>
            <person name="Ma J."/>
        </authorList>
    </citation>
    <scope>NUCLEOTIDE SEQUENCE [LARGE SCALE GENOMIC DNA]</scope>
    <source>
        <strain evidence="11">JCM 31404</strain>
    </source>
</reference>
<dbReference type="InterPro" id="IPR024561">
    <property type="entry name" value="Pullul_strch_C"/>
</dbReference>
<dbReference type="SUPFAM" id="SSF51011">
    <property type="entry name" value="Glycosyl hydrolase domain"/>
    <property type="match status" value="1"/>
</dbReference>
<evidence type="ECO:0000256" key="4">
    <source>
        <dbReference type="ARBA" id="ARBA00023295"/>
    </source>
</evidence>
<dbReference type="Gene3D" id="2.60.40.1180">
    <property type="entry name" value="Golgi alpha-mannosidase II"/>
    <property type="match status" value="1"/>
</dbReference>
<keyword evidence="3" id="KW-0378">Hydrolase</keyword>
<dbReference type="Pfam" id="PF02922">
    <property type="entry name" value="CBM_48"/>
    <property type="match status" value="1"/>
</dbReference>
<dbReference type="InterPro" id="IPR014756">
    <property type="entry name" value="Ig_E-set"/>
</dbReference>
<dbReference type="Pfam" id="PF11852">
    <property type="entry name" value="Pullul_strch_C"/>
    <property type="match status" value="1"/>
</dbReference>
<dbReference type="SUPFAM" id="SSF81296">
    <property type="entry name" value="E set domains"/>
    <property type="match status" value="2"/>
</dbReference>
<dbReference type="InterPro" id="IPR013784">
    <property type="entry name" value="Carb-bd-like_fold"/>
</dbReference>
<organism evidence="10 11">
    <name type="scientific">Deinococcus seoulensis</name>
    <dbReference type="NCBI Taxonomy" id="1837379"/>
    <lineage>
        <taxon>Bacteria</taxon>
        <taxon>Thermotogati</taxon>
        <taxon>Deinococcota</taxon>
        <taxon>Deinococci</taxon>
        <taxon>Deinococcales</taxon>
        <taxon>Deinococcaceae</taxon>
        <taxon>Deinococcus</taxon>
    </lineage>
</organism>
<keyword evidence="11" id="KW-1185">Reference proteome</keyword>
<dbReference type="SMART" id="SM00642">
    <property type="entry name" value="Aamy"/>
    <property type="match status" value="1"/>
</dbReference>
<dbReference type="Gene3D" id="2.60.40.10">
    <property type="entry name" value="Immunoglobulins"/>
    <property type="match status" value="1"/>
</dbReference>
<dbReference type="InterPro" id="IPR004193">
    <property type="entry name" value="Glyco_hydro_13_N"/>
</dbReference>
<dbReference type="Pfam" id="PF17967">
    <property type="entry name" value="Pullulanase_N2"/>
    <property type="match status" value="1"/>
</dbReference>
<dbReference type="Gene3D" id="3.20.20.80">
    <property type="entry name" value="Glycosidases"/>
    <property type="match status" value="1"/>
</dbReference>
<dbReference type="NCBIfam" id="TIGR02103">
    <property type="entry name" value="pullul_strch"/>
    <property type="match status" value="1"/>
</dbReference>
<name>A0ABQ2RK61_9DEIO</name>
<keyword evidence="4" id="KW-0326">Glycosidase</keyword>